<gene>
    <name evidence="13" type="ORF">HNQ41_002177</name>
</gene>
<dbReference type="EC" id="4.1.1.65" evidence="3"/>
<evidence type="ECO:0000256" key="8">
    <source>
        <dbReference type="ARBA" id="ARBA00023209"/>
    </source>
</evidence>
<accession>A0A840QRS2</accession>
<comment type="caution">
    <text evidence="13">The sequence shown here is derived from an EMBL/GenBank/DDBJ whole genome shotgun (WGS) entry which is preliminary data.</text>
</comment>
<dbReference type="RefSeq" id="WP_343043357.1">
    <property type="nucleotide sequence ID" value="NZ_JACHHB010000009.1"/>
</dbReference>
<evidence type="ECO:0000313" key="14">
    <source>
        <dbReference type="Proteomes" id="UP000551878"/>
    </source>
</evidence>
<dbReference type="InterPro" id="IPR033177">
    <property type="entry name" value="PSD-B"/>
</dbReference>
<dbReference type="Proteomes" id="UP000551878">
    <property type="component" value="Unassembled WGS sequence"/>
</dbReference>
<evidence type="ECO:0000256" key="5">
    <source>
        <dbReference type="ARBA" id="ARBA00022793"/>
    </source>
</evidence>
<dbReference type="EMBL" id="JACHHB010000009">
    <property type="protein sequence ID" value="MBB5173987.1"/>
    <property type="molecule type" value="Genomic_DNA"/>
</dbReference>
<organism evidence="13 14">
    <name type="scientific">Texcoconibacillus texcoconensis</name>
    <dbReference type="NCBI Taxonomy" id="1095777"/>
    <lineage>
        <taxon>Bacteria</taxon>
        <taxon>Bacillati</taxon>
        <taxon>Bacillota</taxon>
        <taxon>Bacilli</taxon>
        <taxon>Bacillales</taxon>
        <taxon>Bacillaceae</taxon>
        <taxon>Texcoconibacillus</taxon>
    </lineage>
</organism>
<comment type="cofactor">
    <cofactor evidence="1">
        <name>pyruvate</name>
        <dbReference type="ChEBI" id="CHEBI:15361"/>
    </cofactor>
</comment>
<evidence type="ECO:0000313" key="13">
    <source>
        <dbReference type="EMBL" id="MBB5173987.1"/>
    </source>
</evidence>
<comment type="pathway">
    <text evidence="12">Phospholipid metabolism; phosphatidylethanolamine biosynthesis.</text>
</comment>
<sequence>MKLKLYRKFVELSNHPLTSSILRNFTSSTFSRYVNRSFVKTYKIDENEMEKSIDSYQSLQELFSRKLREGSRPIDEDPSSIVSPVDGVLTHTEEIDEHEAFTVKGQTYDLSTLLGSEELAERYIGGTVLLFYLSPQDYHRIHSPVTGEMVKRWALGSRSAPVNPFGLKHADQPLSKNYRLMTELEMQGGKRVNIAKVGAMNVNSIQVLHKEKTLHKGEEFAFFSFGSSVLLLFEKGTFQNECSHIQEGGKKVRQGERIGSFINGISET</sequence>
<evidence type="ECO:0000256" key="9">
    <source>
        <dbReference type="ARBA" id="ARBA00023239"/>
    </source>
</evidence>
<evidence type="ECO:0000256" key="4">
    <source>
        <dbReference type="ARBA" id="ARBA00022516"/>
    </source>
</evidence>
<evidence type="ECO:0000256" key="11">
    <source>
        <dbReference type="ARBA" id="ARBA00023317"/>
    </source>
</evidence>
<evidence type="ECO:0000256" key="1">
    <source>
        <dbReference type="ARBA" id="ARBA00001928"/>
    </source>
</evidence>
<evidence type="ECO:0000256" key="6">
    <source>
        <dbReference type="ARBA" id="ARBA00023098"/>
    </source>
</evidence>
<keyword evidence="10" id="KW-1208">Phospholipid metabolism</keyword>
<dbReference type="AlphaFoldDB" id="A0A840QRS2"/>
<name>A0A840QRS2_9BACI</name>
<evidence type="ECO:0000256" key="3">
    <source>
        <dbReference type="ARBA" id="ARBA00012243"/>
    </source>
</evidence>
<keyword evidence="6" id="KW-0443">Lipid metabolism</keyword>
<dbReference type="PANTHER" id="PTHR10067:SF6">
    <property type="entry name" value="PHOSPHATIDYLSERINE DECARBOXYLASE PROENZYME, MITOCHONDRIAL"/>
    <property type="match status" value="1"/>
</dbReference>
<evidence type="ECO:0000256" key="2">
    <source>
        <dbReference type="ARBA" id="ARBA00005189"/>
    </source>
</evidence>
<dbReference type="NCBIfam" id="NF002853">
    <property type="entry name" value="PRK03140.1"/>
    <property type="match status" value="1"/>
</dbReference>
<evidence type="ECO:0000256" key="12">
    <source>
        <dbReference type="ARBA" id="ARBA00024326"/>
    </source>
</evidence>
<dbReference type="GO" id="GO:0004609">
    <property type="term" value="F:phosphatidylserine decarboxylase activity"/>
    <property type="evidence" value="ECO:0007669"/>
    <property type="project" value="UniProtKB-EC"/>
</dbReference>
<keyword evidence="9 13" id="KW-0456">Lyase</keyword>
<dbReference type="GO" id="GO:0006646">
    <property type="term" value="P:phosphatidylethanolamine biosynthetic process"/>
    <property type="evidence" value="ECO:0007669"/>
    <property type="project" value="UniProtKB-UniPathway"/>
</dbReference>
<keyword evidence="8" id="KW-0594">Phospholipid biosynthesis</keyword>
<comment type="pathway">
    <text evidence="2">Lipid metabolism.</text>
</comment>
<dbReference type="UniPathway" id="UPA00558"/>
<protein>
    <recommendedName>
        <fullName evidence="3">phosphatidylserine decarboxylase</fullName>
        <ecNumber evidence="3">4.1.1.65</ecNumber>
    </recommendedName>
</protein>
<keyword evidence="11" id="KW-0670">Pyruvate</keyword>
<keyword evidence="14" id="KW-1185">Reference proteome</keyword>
<dbReference type="InterPro" id="IPR003817">
    <property type="entry name" value="PS_Dcarbxylase"/>
</dbReference>
<reference evidence="13 14" key="1">
    <citation type="submission" date="2020-08" db="EMBL/GenBank/DDBJ databases">
        <title>Genomic Encyclopedia of Type Strains, Phase IV (KMG-IV): sequencing the most valuable type-strain genomes for metagenomic binning, comparative biology and taxonomic classification.</title>
        <authorList>
            <person name="Goeker M."/>
        </authorList>
    </citation>
    <scope>NUCLEOTIDE SEQUENCE [LARGE SCALE GENOMIC DNA]</scope>
    <source>
        <strain evidence="13 14">DSM 24696</strain>
    </source>
</reference>
<keyword evidence="4" id="KW-0444">Lipid biosynthesis</keyword>
<keyword evidence="7" id="KW-0865">Zymogen</keyword>
<dbReference type="NCBIfam" id="TIGR00163">
    <property type="entry name" value="PS_decarb"/>
    <property type="match status" value="1"/>
</dbReference>
<dbReference type="PANTHER" id="PTHR10067">
    <property type="entry name" value="PHOSPHATIDYLSERINE DECARBOXYLASE"/>
    <property type="match status" value="1"/>
</dbReference>
<evidence type="ECO:0000256" key="7">
    <source>
        <dbReference type="ARBA" id="ARBA00023145"/>
    </source>
</evidence>
<keyword evidence="5" id="KW-0210">Decarboxylase</keyword>
<evidence type="ECO:0000256" key="10">
    <source>
        <dbReference type="ARBA" id="ARBA00023264"/>
    </source>
</evidence>
<proteinExistence type="predicted"/>
<dbReference type="Pfam" id="PF02666">
    <property type="entry name" value="PS_Dcarbxylase"/>
    <property type="match status" value="1"/>
</dbReference>